<evidence type="ECO:0000313" key="1">
    <source>
        <dbReference type="EMBL" id="GFP33467.1"/>
    </source>
</evidence>
<dbReference type="Proteomes" id="UP000568877">
    <property type="component" value="Unassembled WGS sequence"/>
</dbReference>
<dbReference type="EMBL" id="BLSA01000494">
    <property type="protein sequence ID" value="GFP33467.1"/>
    <property type="molecule type" value="Genomic_DNA"/>
</dbReference>
<reference evidence="1 2" key="1">
    <citation type="journal article" date="2020" name="Front. Microbiol.">
        <title>Single-cell genomics of novel Actinobacteria with the Wood-Ljungdahl pathway discovered in a serpentinizing system.</title>
        <authorList>
            <person name="Merino N."/>
            <person name="Kawai M."/>
            <person name="Boyd E.S."/>
            <person name="Colman D.R."/>
            <person name="McGlynn S.E."/>
            <person name="Nealson K.H."/>
            <person name="Kurokawa K."/>
            <person name="Hongoh Y."/>
        </authorList>
    </citation>
    <scope>NUCLEOTIDE SEQUENCE [LARGE SCALE GENOMIC DNA]</scope>
    <source>
        <strain evidence="1 2">S42</strain>
    </source>
</reference>
<feature type="non-terminal residue" evidence="1">
    <location>
        <position position="1"/>
    </location>
</feature>
<comment type="caution">
    <text evidence="1">The sequence shown here is derived from an EMBL/GenBank/DDBJ whole genome shotgun (WGS) entry which is preliminary data.</text>
</comment>
<gene>
    <name evidence="1" type="ORF">HKBW3S42_01803</name>
</gene>
<protein>
    <submittedName>
        <fullName evidence="1">Uncharacterized protein</fullName>
    </submittedName>
</protein>
<name>A0A6V8PMH0_9ACTN</name>
<accession>A0A6V8PMH0</accession>
<sequence>VMHRVRLSFLNPSFRTASKVCDAIEPCNLVQAVLKDQPEMLAGNTGLYPELTKTLIEHLQSRGLEELHKLETVHLPDKPEISFEVEAGTVKSFNELSVGMKITIIVSLAMMEGRAPLIIDQPEDSLDTQFIYEEIVRRLREEKERRQSSRLTMLTSLWLATPSYLSFVLDASADKGVIKSEGGIDRPDTNRLLLLHLEGGPEAFELRAQKYLR</sequence>
<organism evidence="1 2">
    <name type="scientific">Candidatus Hakubella thermalkaliphila</name>
    <dbReference type="NCBI Taxonomy" id="2754717"/>
    <lineage>
        <taxon>Bacteria</taxon>
        <taxon>Bacillati</taxon>
        <taxon>Actinomycetota</taxon>
        <taxon>Actinomycetota incertae sedis</taxon>
        <taxon>Candidatus Hakubellales</taxon>
        <taxon>Candidatus Hakubellaceae</taxon>
        <taxon>Candidatus Hakubella</taxon>
    </lineage>
</organism>
<proteinExistence type="predicted"/>
<dbReference type="AlphaFoldDB" id="A0A6V8PMH0"/>
<evidence type="ECO:0000313" key="2">
    <source>
        <dbReference type="Proteomes" id="UP000568877"/>
    </source>
</evidence>